<keyword evidence="21" id="KW-0966">Cell projection</keyword>
<dbReference type="Gene3D" id="1.10.287.770">
    <property type="entry name" value="YojJ-like"/>
    <property type="match status" value="1"/>
</dbReference>
<dbReference type="InterPro" id="IPR036047">
    <property type="entry name" value="F-box-like_dom_sf"/>
</dbReference>
<evidence type="ECO:0000256" key="20">
    <source>
        <dbReference type="ARBA" id="ARBA00023201"/>
    </source>
</evidence>
<feature type="domain" description="TRAF-type" evidence="31">
    <location>
        <begin position="7"/>
        <end position="49"/>
    </location>
</feature>
<dbReference type="Gene3D" id="2.60.40.10">
    <property type="entry name" value="Immunoglobulins"/>
    <property type="match status" value="2"/>
</dbReference>
<dbReference type="GO" id="GO:0016324">
    <property type="term" value="C:apical plasma membrane"/>
    <property type="evidence" value="ECO:0007669"/>
    <property type="project" value="UniProtKB-SubCell"/>
</dbReference>
<evidence type="ECO:0000256" key="17">
    <source>
        <dbReference type="ARBA" id="ARBA00023069"/>
    </source>
</evidence>
<dbReference type="InterPro" id="IPR003599">
    <property type="entry name" value="Ig_sub"/>
</dbReference>
<evidence type="ECO:0000256" key="30">
    <source>
        <dbReference type="SAM" id="Phobius"/>
    </source>
</evidence>
<dbReference type="SUPFAM" id="SSF49599">
    <property type="entry name" value="TRAF domain-like"/>
    <property type="match status" value="1"/>
</dbReference>
<evidence type="ECO:0000256" key="8">
    <source>
        <dbReference type="ARBA" id="ARBA00022490"/>
    </source>
</evidence>
<dbReference type="GO" id="GO:0034706">
    <property type="term" value="C:sodium channel complex"/>
    <property type="evidence" value="ECO:0007669"/>
    <property type="project" value="UniProtKB-ARBA"/>
</dbReference>
<dbReference type="Gene3D" id="2.60.470.10">
    <property type="entry name" value="Acid-sensing ion channels like domains"/>
    <property type="match status" value="1"/>
</dbReference>
<organism evidence="34 35">
    <name type="scientific">Callipepla squamata</name>
    <name type="common">Scaled quail</name>
    <dbReference type="NCBI Taxonomy" id="9009"/>
    <lineage>
        <taxon>Eukaryota</taxon>
        <taxon>Metazoa</taxon>
        <taxon>Chordata</taxon>
        <taxon>Craniata</taxon>
        <taxon>Vertebrata</taxon>
        <taxon>Euteleostomi</taxon>
        <taxon>Archelosauria</taxon>
        <taxon>Archosauria</taxon>
        <taxon>Dinosauria</taxon>
        <taxon>Saurischia</taxon>
        <taxon>Theropoda</taxon>
        <taxon>Coelurosauria</taxon>
        <taxon>Aves</taxon>
        <taxon>Neognathae</taxon>
        <taxon>Galloanserae</taxon>
        <taxon>Galliformes</taxon>
        <taxon>Odontophoridae</taxon>
        <taxon>Callipepla</taxon>
    </lineage>
</organism>
<evidence type="ECO:0000259" key="31">
    <source>
        <dbReference type="PROSITE" id="PS50145"/>
    </source>
</evidence>
<dbReference type="EMBL" id="MCFN01000325">
    <property type="protein sequence ID" value="OXB60501.1"/>
    <property type="molecule type" value="Genomic_DNA"/>
</dbReference>
<dbReference type="SUPFAM" id="SSF48726">
    <property type="entry name" value="Immunoglobulin"/>
    <property type="match status" value="2"/>
</dbReference>
<keyword evidence="22" id="KW-0407">Ion channel</keyword>
<dbReference type="PROSITE" id="PS00290">
    <property type="entry name" value="IG_MHC"/>
    <property type="match status" value="1"/>
</dbReference>
<evidence type="ECO:0000256" key="12">
    <source>
        <dbReference type="ARBA" id="ARBA00022833"/>
    </source>
</evidence>
<dbReference type="OrthoDB" id="6238402at2759"/>
<dbReference type="Pfam" id="PF07686">
    <property type="entry name" value="V-set"/>
    <property type="match status" value="1"/>
</dbReference>
<dbReference type="InterPro" id="IPR004724">
    <property type="entry name" value="ENaC_chordates"/>
</dbReference>
<keyword evidence="8" id="KW-0963">Cytoplasm</keyword>
<dbReference type="PROSITE" id="PS50145">
    <property type="entry name" value="ZF_TRAF"/>
    <property type="match status" value="1"/>
</dbReference>
<dbReference type="NCBIfam" id="TIGR00859">
    <property type="entry name" value="ENaC"/>
    <property type="match status" value="1"/>
</dbReference>
<keyword evidence="17" id="KW-0969">Cilium</keyword>
<feature type="domain" description="Ig-like" evidence="33">
    <location>
        <begin position="808"/>
        <end position="905"/>
    </location>
</feature>
<dbReference type="SMART" id="SM00407">
    <property type="entry name" value="IGc1"/>
    <property type="match status" value="1"/>
</dbReference>
<dbReference type="PROSITE" id="PS50835">
    <property type="entry name" value="IG_LIKE"/>
    <property type="match status" value="2"/>
</dbReference>
<evidence type="ECO:0000259" key="33">
    <source>
        <dbReference type="PROSITE" id="PS50835"/>
    </source>
</evidence>
<dbReference type="GO" id="GO:0015280">
    <property type="term" value="F:ligand-gated sodium channel activity"/>
    <property type="evidence" value="ECO:0007669"/>
    <property type="project" value="InterPro"/>
</dbReference>
<dbReference type="InterPro" id="IPR001873">
    <property type="entry name" value="ENaC"/>
</dbReference>
<keyword evidence="19" id="KW-1015">Disulfide bond</keyword>
<evidence type="ECO:0000256" key="14">
    <source>
        <dbReference type="ARBA" id="ARBA00022989"/>
    </source>
</evidence>
<evidence type="ECO:0000256" key="1">
    <source>
        <dbReference type="ARBA" id="ARBA00004218"/>
    </source>
</evidence>
<evidence type="ECO:0000256" key="28">
    <source>
        <dbReference type="PROSITE-ProRule" id="PRU00207"/>
    </source>
</evidence>
<proteinExistence type="inferred from homology"/>
<accession>A0A226MZ11</accession>
<evidence type="ECO:0000256" key="6">
    <source>
        <dbReference type="ARBA" id="ARBA00022461"/>
    </source>
</evidence>
<reference evidence="34 35" key="1">
    <citation type="submission" date="2016-07" db="EMBL/GenBank/DDBJ databases">
        <title>Disparate Historic Effective Population Sizes Predicted by Modern Levels of Genome Diversity for the Scaled Quail (Callipepla squamata) and the Northern Bobwhite (Colinus virginianus): Inferences from First and Second Generation Draft Genome Assemblies for Sympatric New World Quail.</title>
        <authorList>
            <person name="Oldeschulte D.L."/>
            <person name="Halley Y.A."/>
            <person name="Bhattarai E.K."/>
            <person name="Brashear W.A."/>
            <person name="Hill J."/>
            <person name="Metz R.P."/>
            <person name="Johnson C.D."/>
            <person name="Rollins D."/>
            <person name="Peterson M.J."/>
            <person name="Bickhart D.M."/>
            <person name="Decker J.E."/>
            <person name="Seabury C.M."/>
        </authorList>
    </citation>
    <scope>NUCLEOTIDE SEQUENCE [LARGE SCALE GENOMIC DNA]</scope>
    <source>
        <strain evidence="34 35">Texas</strain>
        <tissue evidence="34">Leg muscle</tissue>
    </source>
</reference>
<dbReference type="SMART" id="SM00406">
    <property type="entry name" value="IGv"/>
    <property type="match status" value="2"/>
</dbReference>
<dbReference type="InterPro" id="IPR003597">
    <property type="entry name" value="Ig_C1-set"/>
</dbReference>
<dbReference type="InterPro" id="IPR013106">
    <property type="entry name" value="Ig_V-set"/>
</dbReference>
<dbReference type="STRING" id="9009.A0A226MZ11"/>
<keyword evidence="16" id="KW-0406">Ion transport</keyword>
<evidence type="ECO:0000256" key="9">
    <source>
        <dbReference type="ARBA" id="ARBA00022692"/>
    </source>
</evidence>
<keyword evidence="14 30" id="KW-1133">Transmembrane helix</keyword>
<dbReference type="InterPro" id="IPR036179">
    <property type="entry name" value="Ig-like_dom_sf"/>
</dbReference>
<feature type="region of interest" description="Disordered" evidence="29">
    <location>
        <begin position="181"/>
        <end position="200"/>
    </location>
</feature>
<keyword evidence="20" id="KW-0739">Sodium transport</keyword>
<comment type="catalytic activity">
    <reaction evidence="24">
        <text>Na(+)(in) = Na(+)(out)</text>
        <dbReference type="Rhea" id="RHEA:34963"/>
        <dbReference type="ChEBI" id="CHEBI:29101"/>
    </reaction>
</comment>
<comment type="subcellular location">
    <subcellularLocation>
        <location evidence="3">Apical cell membrane</location>
        <topology evidence="3">Multi-pass membrane protein</topology>
    </subcellularLocation>
    <subcellularLocation>
        <location evidence="2">Cell projection</location>
        <location evidence="2">Cilium</location>
        <location evidence="2">Flagellum</location>
    </subcellularLocation>
    <subcellularLocation>
        <location evidence="4">Cytoplasmic granule</location>
    </subcellularLocation>
    <subcellularLocation>
        <location evidence="1">Cytoplasmic vesicle</location>
        <location evidence="1">Secretory vesicle</location>
        <location evidence="1">Acrosome</location>
    </subcellularLocation>
</comment>
<evidence type="ECO:0000256" key="4">
    <source>
        <dbReference type="ARBA" id="ARBA00004463"/>
    </source>
</evidence>
<evidence type="ECO:0000256" key="7">
    <source>
        <dbReference type="ARBA" id="ARBA00022475"/>
    </source>
</evidence>
<evidence type="ECO:0000259" key="32">
    <source>
        <dbReference type="PROSITE" id="PS50181"/>
    </source>
</evidence>
<evidence type="ECO:0000256" key="11">
    <source>
        <dbReference type="ARBA" id="ARBA00022771"/>
    </source>
</evidence>
<evidence type="ECO:0000256" key="27">
    <source>
        <dbReference type="ARBA" id="ARBA00050051"/>
    </source>
</evidence>
<comment type="caution">
    <text evidence="34">The sequence shown here is derived from an EMBL/GenBank/DDBJ whole genome shotgun (WGS) entry which is preliminary data.</text>
</comment>
<gene>
    <name evidence="34" type="ORF">ASZ78_000792</name>
</gene>
<keyword evidence="6" id="KW-0894">Sodium channel</keyword>
<dbReference type="PANTHER" id="PTHR15933">
    <property type="entry name" value="PROTEIN CBG16327"/>
    <property type="match status" value="1"/>
</dbReference>
<feature type="domain" description="F-box" evidence="32">
    <location>
        <begin position="518"/>
        <end position="572"/>
    </location>
</feature>
<dbReference type="GO" id="GO:0008270">
    <property type="term" value="F:zinc ion binding"/>
    <property type="evidence" value="ECO:0007669"/>
    <property type="project" value="UniProtKB-KW"/>
</dbReference>
<keyword evidence="10 28" id="KW-0479">Metal-binding</keyword>
<evidence type="ECO:0000256" key="29">
    <source>
        <dbReference type="SAM" id="MobiDB-lite"/>
    </source>
</evidence>
<comment type="similarity">
    <text evidence="25">Belongs to the amiloride-sensitive sodium channel (TC 1.A.6) family. SCNN1A subfamily.</text>
</comment>
<evidence type="ECO:0000256" key="15">
    <source>
        <dbReference type="ARBA" id="ARBA00023053"/>
    </source>
</evidence>
<dbReference type="InterPro" id="IPR001810">
    <property type="entry name" value="F-box_dom"/>
</dbReference>
<dbReference type="PROSITE" id="PS01206">
    <property type="entry name" value="ASC"/>
    <property type="match status" value="1"/>
</dbReference>
<keyword evidence="12 28" id="KW-0862">Zinc</keyword>
<feature type="domain" description="Ig-like" evidence="33">
    <location>
        <begin position="685"/>
        <end position="797"/>
    </location>
</feature>
<dbReference type="Proteomes" id="UP000198323">
    <property type="component" value="Unassembled WGS sequence"/>
</dbReference>
<feature type="zinc finger region" description="TRAF-type" evidence="28">
    <location>
        <begin position="7"/>
        <end position="49"/>
    </location>
</feature>
<keyword evidence="7" id="KW-1003">Cell membrane</keyword>
<keyword evidence="11 28" id="KW-0863">Zinc-finger</keyword>
<feature type="compositionally biased region" description="Basic and acidic residues" evidence="29">
    <location>
        <begin position="973"/>
        <end position="996"/>
    </location>
</feature>
<evidence type="ECO:0000256" key="3">
    <source>
        <dbReference type="ARBA" id="ARBA00004424"/>
    </source>
</evidence>
<keyword evidence="13" id="KW-0282">Flagellum</keyword>
<dbReference type="InterPro" id="IPR003006">
    <property type="entry name" value="Ig/MHC_CS"/>
</dbReference>
<dbReference type="PROSITE" id="PS50181">
    <property type="entry name" value="FBOX"/>
    <property type="match status" value="1"/>
</dbReference>
<evidence type="ECO:0000256" key="10">
    <source>
        <dbReference type="ARBA" id="ARBA00022723"/>
    </source>
</evidence>
<feature type="transmembrane region" description="Helical" evidence="30">
    <location>
        <begin position="920"/>
        <end position="939"/>
    </location>
</feature>
<dbReference type="Pfam" id="PF07654">
    <property type="entry name" value="C1-set"/>
    <property type="match status" value="1"/>
</dbReference>
<dbReference type="GO" id="GO:0001669">
    <property type="term" value="C:acrosomal vesicle"/>
    <property type="evidence" value="ECO:0007669"/>
    <property type="project" value="UniProtKB-SubCell"/>
</dbReference>
<evidence type="ECO:0000256" key="21">
    <source>
        <dbReference type="ARBA" id="ARBA00023273"/>
    </source>
</evidence>
<dbReference type="Pfam" id="PF15966">
    <property type="entry name" value="F-box_4"/>
    <property type="match status" value="1"/>
</dbReference>
<evidence type="ECO:0000256" key="13">
    <source>
        <dbReference type="ARBA" id="ARBA00022846"/>
    </source>
</evidence>
<evidence type="ECO:0000256" key="22">
    <source>
        <dbReference type="ARBA" id="ARBA00023303"/>
    </source>
</evidence>
<keyword evidence="5" id="KW-0813">Transport</keyword>
<keyword evidence="35" id="KW-1185">Reference proteome</keyword>
<dbReference type="Pfam" id="PF15965">
    <property type="entry name" value="zf-TRAF_2"/>
    <property type="match status" value="1"/>
</dbReference>
<sequence length="1558" mass="175575">MCKQEEHQLLCPLEHVPCLNADYGCPFSMARFKLAKHLQVCPASIVCCSMEWNRWPNVDSDTTLHKNIMKESLSEECLDTALALRDQKILFKNLRVADLFPEWRKKEEVRELMEEAMGGEEGAVGGLAYGSHEGNNHLPELSQCERENLAKDKEGMDLGSYKTWENIFSKELLACQVTGSATNSGKKTEEASKQKASGPCAAISAEKAKEVPHNTEEAKDQKPEQVANREMTGLAPWQEGVLERLKKEVGVADYNMYLVHHGGMLIRFGQMAACTPKEKDFVYGNLEAQEVKTVYTFKVPVSYCGKRARLGDVMAHKIPTSDKSVDTSELGINPEELPKTNIVTATLLCALEKELKGHEISEARGIDGLFVDFATQTYNFPLEPFSSDAVLADILDEKSQPELHVELYTECVTRRHNKSSSAFTFTCSHFFRRDEFASHFKNVHADIQSCLDGWFQVRCPLAYLGCTFVQNHFRPDGHKAKVIYSKLLKTFAIKPEVDTLLAESGKSNFKVDDRGRTKDLLSSLPLEVLKYIAGFLDSFSLSQLSQVSVLMRDICATLLQERGMVLLVWEKKRYSHGGTSWKARKKASDCRNGEKITMWQFSSLFSKVDRWQLSDVVCMSEHLKKCPFYKVEHKTDPVLLTGMSETPQQLPATLVLRGLSVTDGGTLGDATDYEIPQEDSSSSPPIIFEVSVELQSSSNNTSLRTRLGSSITLNCHFALAPGFLLSYIEWRRQHRGSGRSLFRYHVGSAGPTVQPKVHVDVQQLLENGNASLTLQEAAVGDEGTYICLVSTAQHQVQHNIQLLVAEPPRVRVLPAEVSFKRDETITLICKIAGYYPLDISVSWTQKTPEDEVEISLSNTHFSSHQQSQDGTYSITSYLSISSATAQAPATFTCHVSHVALEEPVSISAHLKASEHTESEGLIGGAIATAIFISVLFIALRRKRAVVHSSPGKCGAELCPEGATNKEFLQRQGESVKEGKMPEGEKTRECKQEAEQQQKEDEREGLIEFYGSYQELFQFFCSNTTIHGAIRLVCSKKNKMKTAFWSVLFILTFGLMYWQFGILYREYFSYPVNLNLNLNSDRLTFPAVTLCTLNPYRYSAIRKKLDELDQITHQTLLDLYDYNMSLARSDGSAQFSRRRISRSLLHHVQRHPLRRQKRDNLVSLPENSPSVDKNDWKIGFVLCSENNEDCFHQTYSSGVDAVREWYSFHYINILAQVPDAKDLDESDFENFIYSCRFNEATCDKANYTHFHHPLYGNCYTFNDNSSSLWTSSLPGINNGLSLVVRTEQNDFIPLLSTVTGARVMVHDQNEPAFMDDGGFNVRPGIETSISMRKEMTVRLGGSYSDCTEDGSDVPVQNLYSSRYTEQVCIRSCFQLNMVKRCFCAYYFYPLPDGAEYCDYTKHVAWGYCYYKLLAEFKADELGCFHKCRKPCKMTEYQLSAGYSRWPSAVSEVVTLLSQLGNQWSLWFGSSVLSVMELAELILDFIVITFILAFRWFRSKQWHSSPGPPPNSHDNAAFQDEASGHGAPHRFTVEAVVTTLPSYNSLEPCGPNRDGEMGHE</sequence>
<dbReference type="SUPFAM" id="SSF81383">
    <property type="entry name" value="F-box domain"/>
    <property type="match status" value="1"/>
</dbReference>
<dbReference type="InterPro" id="IPR020903">
    <property type="entry name" value="ENaC_CS"/>
</dbReference>
<feature type="region of interest" description="Disordered" evidence="29">
    <location>
        <begin position="1503"/>
        <end position="1523"/>
    </location>
</feature>
<dbReference type="FunFam" id="2.60.470.10:FF:000002">
    <property type="entry name" value="Amiloride-sensitive sodium channel subunit alpha"/>
    <property type="match status" value="1"/>
</dbReference>
<evidence type="ECO:0000256" key="23">
    <source>
        <dbReference type="ARBA" id="ARBA00023329"/>
    </source>
</evidence>
<dbReference type="InterPro" id="IPR013783">
    <property type="entry name" value="Ig-like_fold"/>
</dbReference>
<dbReference type="CDD" id="cd05771">
    <property type="entry name" value="IgC1_Tapasin_R"/>
    <property type="match status" value="1"/>
</dbReference>
<dbReference type="GO" id="GO:0061630">
    <property type="term" value="F:ubiquitin protein ligase activity"/>
    <property type="evidence" value="ECO:0007669"/>
    <property type="project" value="InterPro"/>
</dbReference>
<evidence type="ECO:0000256" key="26">
    <source>
        <dbReference type="ARBA" id="ARBA00050031"/>
    </source>
</evidence>
<dbReference type="PANTHER" id="PTHR15933:SF1">
    <property type="entry name" value="F-BOX ONLY PROTEIN 40"/>
    <property type="match status" value="1"/>
</dbReference>
<evidence type="ECO:0000256" key="5">
    <source>
        <dbReference type="ARBA" id="ARBA00022448"/>
    </source>
</evidence>
<evidence type="ECO:0000256" key="18">
    <source>
        <dbReference type="ARBA" id="ARBA00023136"/>
    </source>
</evidence>
<feature type="region of interest" description="Disordered" evidence="29">
    <location>
        <begin position="970"/>
        <end position="996"/>
    </location>
</feature>
<evidence type="ECO:0000256" key="19">
    <source>
        <dbReference type="ARBA" id="ARBA00023157"/>
    </source>
</evidence>
<dbReference type="Pfam" id="PF00858">
    <property type="entry name" value="ASC"/>
    <property type="match status" value="1"/>
</dbReference>
<evidence type="ECO:0000313" key="34">
    <source>
        <dbReference type="EMBL" id="OXB60501.1"/>
    </source>
</evidence>
<evidence type="ECO:0000256" key="16">
    <source>
        <dbReference type="ARBA" id="ARBA00023065"/>
    </source>
</evidence>
<feature type="transmembrane region" description="Helical" evidence="30">
    <location>
        <begin position="1042"/>
        <end position="1063"/>
    </location>
</feature>
<evidence type="ECO:0000313" key="35">
    <source>
        <dbReference type="Proteomes" id="UP000198323"/>
    </source>
</evidence>
<evidence type="ECO:0000256" key="2">
    <source>
        <dbReference type="ARBA" id="ARBA00004230"/>
    </source>
</evidence>
<dbReference type="PRINTS" id="PR01078">
    <property type="entry name" value="AMINACHANNEL"/>
</dbReference>
<evidence type="ECO:0000256" key="24">
    <source>
        <dbReference type="ARBA" id="ARBA00036239"/>
    </source>
</evidence>
<dbReference type="CDD" id="cd22175">
    <property type="entry name" value="F-box_FBXO40"/>
    <property type="match status" value="1"/>
</dbReference>
<protein>
    <recommendedName>
        <fullName evidence="26">Epithelial sodium channel subunit alpha</fullName>
    </recommendedName>
    <alternativeName>
        <fullName evidence="27">Amiloride-sensitive sodium channel subunit alpha</fullName>
    </alternativeName>
</protein>
<keyword evidence="9 30" id="KW-0812">Transmembrane</keyword>
<keyword evidence="15" id="KW-0915">Sodium</keyword>
<name>A0A226MZ11_CALSU</name>
<dbReference type="InterPro" id="IPR007110">
    <property type="entry name" value="Ig-like_dom"/>
</dbReference>
<dbReference type="Gene3D" id="1.20.1280.50">
    <property type="match status" value="1"/>
</dbReference>
<dbReference type="InterPro" id="IPR001293">
    <property type="entry name" value="Znf_TRAF"/>
</dbReference>
<dbReference type="SMART" id="SM00409">
    <property type="entry name" value="IG"/>
    <property type="match status" value="2"/>
</dbReference>
<keyword evidence="18 30" id="KW-0472">Membrane</keyword>
<dbReference type="InterPro" id="IPR031890">
    <property type="entry name" value="Fbxo30/Fbxo40"/>
</dbReference>
<dbReference type="GO" id="GO:0031514">
    <property type="term" value="C:motile cilium"/>
    <property type="evidence" value="ECO:0007669"/>
    <property type="project" value="UniProtKB-SubCell"/>
</dbReference>
<keyword evidence="23" id="KW-0968">Cytoplasmic vesicle</keyword>
<evidence type="ECO:0000256" key="25">
    <source>
        <dbReference type="ARBA" id="ARBA00037944"/>
    </source>
</evidence>